<name>A0ABP5JEH4_9ACTN</name>
<gene>
    <name evidence="2" type="ORF">GCM10009802_13200</name>
</gene>
<dbReference type="Proteomes" id="UP001500443">
    <property type="component" value="Unassembled WGS sequence"/>
</dbReference>
<keyword evidence="3" id="KW-1185">Reference proteome</keyword>
<dbReference type="EMBL" id="BAAAPF010000022">
    <property type="protein sequence ID" value="GAA2114102.1"/>
    <property type="molecule type" value="Genomic_DNA"/>
</dbReference>
<accession>A0ABP5JEH4</accession>
<reference evidence="3" key="1">
    <citation type="journal article" date="2019" name="Int. J. Syst. Evol. Microbiol.">
        <title>The Global Catalogue of Microorganisms (GCM) 10K type strain sequencing project: providing services to taxonomists for standard genome sequencing and annotation.</title>
        <authorList>
            <consortium name="The Broad Institute Genomics Platform"/>
            <consortium name="The Broad Institute Genome Sequencing Center for Infectious Disease"/>
            <person name="Wu L."/>
            <person name="Ma J."/>
        </authorList>
    </citation>
    <scope>NUCLEOTIDE SEQUENCE [LARGE SCALE GENOMIC DNA]</scope>
    <source>
        <strain evidence="3">JCM 15481</strain>
    </source>
</reference>
<evidence type="ECO:0000313" key="3">
    <source>
        <dbReference type="Proteomes" id="UP001500443"/>
    </source>
</evidence>
<organism evidence="2 3">
    <name type="scientific">Streptomyces synnematoformans</name>
    <dbReference type="NCBI Taxonomy" id="415721"/>
    <lineage>
        <taxon>Bacteria</taxon>
        <taxon>Bacillati</taxon>
        <taxon>Actinomycetota</taxon>
        <taxon>Actinomycetes</taxon>
        <taxon>Kitasatosporales</taxon>
        <taxon>Streptomycetaceae</taxon>
        <taxon>Streptomyces</taxon>
    </lineage>
</organism>
<sequence length="57" mass="5994">MWLGAAAGAQAEDLPGAHARQIGDDDEAGGDQAAQQRGGPAARTSLRRMMRTENTTR</sequence>
<evidence type="ECO:0000256" key="1">
    <source>
        <dbReference type="SAM" id="MobiDB-lite"/>
    </source>
</evidence>
<protein>
    <submittedName>
        <fullName evidence="2">Uncharacterized protein</fullName>
    </submittedName>
</protein>
<proteinExistence type="predicted"/>
<evidence type="ECO:0000313" key="2">
    <source>
        <dbReference type="EMBL" id="GAA2114102.1"/>
    </source>
</evidence>
<feature type="region of interest" description="Disordered" evidence="1">
    <location>
        <begin position="1"/>
        <end position="57"/>
    </location>
</feature>
<feature type="compositionally biased region" description="Low complexity" evidence="1">
    <location>
        <begin position="30"/>
        <end position="42"/>
    </location>
</feature>
<comment type="caution">
    <text evidence="2">The sequence shown here is derived from an EMBL/GenBank/DDBJ whole genome shotgun (WGS) entry which is preliminary data.</text>
</comment>